<dbReference type="PROSITE" id="PS50089">
    <property type="entry name" value="ZF_RING_2"/>
    <property type="match status" value="1"/>
</dbReference>
<keyword evidence="5" id="KW-0175">Coiled coil</keyword>
<reference evidence="7" key="1">
    <citation type="submission" date="2023-11" db="EMBL/GenBank/DDBJ databases">
        <authorList>
            <person name="De Vega J J."/>
            <person name="De Vega J J."/>
        </authorList>
    </citation>
    <scope>NUCLEOTIDE SEQUENCE</scope>
</reference>
<proteinExistence type="inferred from homology"/>
<keyword evidence="4" id="KW-0863">Zinc-finger</keyword>
<evidence type="ECO:0000313" key="8">
    <source>
        <dbReference type="Proteomes" id="UP001295794"/>
    </source>
</evidence>
<dbReference type="GO" id="GO:0061630">
    <property type="term" value="F:ubiquitin protein ligase activity"/>
    <property type="evidence" value="ECO:0007669"/>
    <property type="project" value="InterPro"/>
</dbReference>
<evidence type="ECO:0000256" key="2">
    <source>
        <dbReference type="ARBA" id="ARBA00008126"/>
    </source>
</evidence>
<dbReference type="EMBL" id="CAVNYO010000138">
    <property type="protein sequence ID" value="CAK5268774.1"/>
    <property type="molecule type" value="Genomic_DNA"/>
</dbReference>
<evidence type="ECO:0000256" key="3">
    <source>
        <dbReference type="ARBA" id="ARBA00023242"/>
    </source>
</evidence>
<dbReference type="SUPFAM" id="SSF57850">
    <property type="entry name" value="RING/U-box"/>
    <property type="match status" value="1"/>
</dbReference>
<accession>A0AAD2H600</accession>
<keyword evidence="8" id="KW-1185">Reference proteome</keyword>
<dbReference type="InterPro" id="IPR001841">
    <property type="entry name" value="Znf_RING"/>
</dbReference>
<comment type="similarity">
    <text evidence="2">Belongs to the NOSIP family.</text>
</comment>
<feature type="non-terminal residue" evidence="7">
    <location>
        <position position="371"/>
    </location>
</feature>
<dbReference type="Pfam" id="PF15906">
    <property type="entry name" value="zf-NOSIP"/>
    <property type="match status" value="1"/>
</dbReference>
<keyword evidence="4" id="KW-0862">Zinc</keyword>
<evidence type="ECO:0000259" key="6">
    <source>
        <dbReference type="PROSITE" id="PS50089"/>
    </source>
</evidence>
<sequence>AALDRSLSFNYKSPKFIHDMTKHSKNNTASSIFSYHEYKKAATVYGTKRQRLGNESLRRFDACVLCLQTAREPVCCKEGHLFCKECAMNDLLSQKKDLKRQKEKAEQIKKQIQEEVESAKETARERVLRDFERGQLGLAFSPSGSSTAAVADPTSTGKKRAFSDAFEFNDSRVSKIVAEAEEAAAREIVKERAEATKGVLPDFWLPSLTPTFGGVTVSETLAAGGTSEVKTGAMCRGGGERHSLSLKDLTPVKFTHHAETSKAGNDEESTICPSCMKTLSNNTIIYCEQRVSRTHSELSIIVMKPCAHVICRTCKETLMAPTPGEQACVACETRLKKKDIIELKREGSWHSCAHPRIKHSRRHRLRRRRTG</sequence>
<dbReference type="InterPro" id="IPR031790">
    <property type="entry name" value="Znf-NOSIP"/>
</dbReference>
<dbReference type="InterPro" id="IPR016818">
    <property type="entry name" value="NOSIP"/>
</dbReference>
<feature type="domain" description="RING-type" evidence="6">
    <location>
        <begin position="272"/>
        <end position="332"/>
    </location>
</feature>
<evidence type="ECO:0000256" key="4">
    <source>
        <dbReference type="PROSITE-ProRule" id="PRU00175"/>
    </source>
</evidence>
<dbReference type="PANTHER" id="PTHR13063">
    <property type="entry name" value="ENOS INTERACTING PROTEIN"/>
    <property type="match status" value="1"/>
</dbReference>
<organism evidence="7 8">
    <name type="scientific">Mycena citricolor</name>
    <dbReference type="NCBI Taxonomy" id="2018698"/>
    <lineage>
        <taxon>Eukaryota</taxon>
        <taxon>Fungi</taxon>
        <taxon>Dikarya</taxon>
        <taxon>Basidiomycota</taxon>
        <taxon>Agaricomycotina</taxon>
        <taxon>Agaricomycetes</taxon>
        <taxon>Agaricomycetidae</taxon>
        <taxon>Agaricales</taxon>
        <taxon>Marasmiineae</taxon>
        <taxon>Mycenaceae</taxon>
        <taxon>Mycena</taxon>
    </lineage>
</organism>
<protein>
    <recommendedName>
        <fullName evidence="6">RING-type domain-containing protein</fullName>
    </recommendedName>
</protein>
<dbReference type="Gene3D" id="3.30.40.10">
    <property type="entry name" value="Zinc/RING finger domain, C3HC4 (zinc finger)"/>
    <property type="match status" value="2"/>
</dbReference>
<evidence type="ECO:0000256" key="5">
    <source>
        <dbReference type="SAM" id="Coils"/>
    </source>
</evidence>
<name>A0AAD2H600_9AGAR</name>
<evidence type="ECO:0000256" key="1">
    <source>
        <dbReference type="ARBA" id="ARBA00004123"/>
    </source>
</evidence>
<dbReference type="GO" id="GO:0008270">
    <property type="term" value="F:zinc ion binding"/>
    <property type="evidence" value="ECO:0007669"/>
    <property type="project" value="UniProtKB-KW"/>
</dbReference>
<comment type="subcellular location">
    <subcellularLocation>
        <location evidence="1">Nucleus</location>
    </subcellularLocation>
</comment>
<dbReference type="InterPro" id="IPR013083">
    <property type="entry name" value="Znf_RING/FYVE/PHD"/>
</dbReference>
<dbReference type="PANTHER" id="PTHR13063:SF10">
    <property type="entry name" value="NITRIC OXIDE SYNTHASE-INTERACTING PROTEIN"/>
    <property type="match status" value="1"/>
</dbReference>
<dbReference type="GO" id="GO:0005634">
    <property type="term" value="C:nucleus"/>
    <property type="evidence" value="ECO:0007669"/>
    <property type="project" value="UniProtKB-SubCell"/>
</dbReference>
<evidence type="ECO:0000313" key="7">
    <source>
        <dbReference type="EMBL" id="CAK5268774.1"/>
    </source>
</evidence>
<comment type="caution">
    <text evidence="7">The sequence shown here is derived from an EMBL/GenBank/DDBJ whole genome shotgun (WGS) entry which is preliminary data.</text>
</comment>
<dbReference type="Proteomes" id="UP001295794">
    <property type="component" value="Unassembled WGS sequence"/>
</dbReference>
<keyword evidence="4" id="KW-0479">Metal-binding</keyword>
<gene>
    <name evidence="7" type="ORF">MYCIT1_LOCUS12057</name>
</gene>
<feature type="coiled-coil region" evidence="5">
    <location>
        <begin position="88"/>
        <end position="125"/>
    </location>
</feature>
<keyword evidence="3" id="KW-0539">Nucleus</keyword>
<dbReference type="AlphaFoldDB" id="A0AAD2H600"/>